<reference evidence="4" key="1">
    <citation type="journal article" date="2018" name="Nat. Microbiol.">
        <title>Leveraging single-cell genomics to expand the fungal tree of life.</title>
        <authorList>
            <person name="Ahrendt S.R."/>
            <person name="Quandt C.A."/>
            <person name="Ciobanu D."/>
            <person name="Clum A."/>
            <person name="Salamov A."/>
            <person name="Andreopoulos B."/>
            <person name="Cheng J.F."/>
            <person name="Woyke T."/>
            <person name="Pelin A."/>
            <person name="Henrissat B."/>
            <person name="Reynolds N.K."/>
            <person name="Benny G.L."/>
            <person name="Smith M.E."/>
            <person name="James T.Y."/>
            <person name="Grigoriev I.V."/>
        </authorList>
    </citation>
    <scope>NUCLEOTIDE SEQUENCE [LARGE SCALE GENOMIC DNA]</scope>
    <source>
        <strain evidence="4">RSA 468</strain>
    </source>
</reference>
<evidence type="ECO:0000313" key="3">
    <source>
        <dbReference type="EMBL" id="RKP37811.1"/>
    </source>
</evidence>
<dbReference type="InterPro" id="IPR019371">
    <property type="entry name" value="KxDL_dom"/>
</dbReference>
<dbReference type="PANTHER" id="PTHR13511:SF0">
    <property type="entry name" value="KXDL MOTIF-CONTAINING PROTEIN 1"/>
    <property type="match status" value="1"/>
</dbReference>
<dbReference type="OrthoDB" id="10258877at2759"/>
<name>A0A4P9ZXP9_9FUNG</name>
<evidence type="ECO:0000259" key="2">
    <source>
        <dbReference type="Pfam" id="PF10241"/>
    </source>
</evidence>
<dbReference type="EMBL" id="ML002443">
    <property type="protein sequence ID" value="RKP37811.1"/>
    <property type="molecule type" value="Genomic_DNA"/>
</dbReference>
<keyword evidence="4" id="KW-1185">Reference proteome</keyword>
<accession>A0A4P9ZXP9</accession>
<dbReference type="GO" id="GO:0099078">
    <property type="term" value="C:BORC complex"/>
    <property type="evidence" value="ECO:0007669"/>
    <property type="project" value="TreeGrafter"/>
</dbReference>
<dbReference type="PANTHER" id="PTHR13511">
    <property type="entry name" value="KXDL MOTIF-CONTAINING PROTEIN 1"/>
    <property type="match status" value="1"/>
</dbReference>
<dbReference type="AlphaFoldDB" id="A0A4P9ZXP9"/>
<sequence>MSLSRHESPPPVSPAFPVHTALPVQRQNSLGLFDFDLPPSSDPPTGPLMPAQTLSINDLSSEDALTEPVFAPLIDSLSNEQVDAIAGEQLKAKEALRIAREELMEFNALSRSSYYEMSGKLKHHTNTIRELKTDIDSIYRRIRELKSTVACRYPEVYNYVQSLQPPRDDDSDD</sequence>
<protein>
    <recommendedName>
        <fullName evidence="2">KxDL domain-containing protein</fullName>
    </recommendedName>
</protein>
<evidence type="ECO:0000256" key="1">
    <source>
        <dbReference type="ARBA" id="ARBA00005913"/>
    </source>
</evidence>
<feature type="domain" description="KxDL" evidence="2">
    <location>
        <begin position="76"/>
        <end position="157"/>
    </location>
</feature>
<gene>
    <name evidence="3" type="ORF">BJ085DRAFT_30028</name>
</gene>
<comment type="similarity">
    <text evidence="1">Belongs to the KXD1 family.</text>
</comment>
<dbReference type="InterPro" id="IPR039843">
    <property type="entry name" value="KXD1-like"/>
</dbReference>
<proteinExistence type="inferred from homology"/>
<evidence type="ECO:0000313" key="4">
    <source>
        <dbReference type="Proteomes" id="UP000268162"/>
    </source>
</evidence>
<organism evidence="3 4">
    <name type="scientific">Dimargaris cristalligena</name>
    <dbReference type="NCBI Taxonomy" id="215637"/>
    <lineage>
        <taxon>Eukaryota</taxon>
        <taxon>Fungi</taxon>
        <taxon>Fungi incertae sedis</taxon>
        <taxon>Zoopagomycota</taxon>
        <taxon>Kickxellomycotina</taxon>
        <taxon>Dimargaritomycetes</taxon>
        <taxon>Dimargaritales</taxon>
        <taxon>Dimargaritaceae</taxon>
        <taxon>Dimargaris</taxon>
    </lineage>
</organism>
<dbReference type="STRING" id="215637.A0A4P9ZXP9"/>
<dbReference type="Pfam" id="PF10241">
    <property type="entry name" value="KxDL"/>
    <property type="match status" value="1"/>
</dbReference>
<dbReference type="Proteomes" id="UP000268162">
    <property type="component" value="Unassembled WGS sequence"/>
</dbReference>
<dbReference type="GO" id="GO:0032418">
    <property type="term" value="P:lysosome localization"/>
    <property type="evidence" value="ECO:0007669"/>
    <property type="project" value="TreeGrafter"/>
</dbReference>